<evidence type="ECO:0000313" key="3">
    <source>
        <dbReference type="Proteomes" id="UP000188820"/>
    </source>
</evidence>
<accession>A0ABX3KYN9</accession>
<protein>
    <submittedName>
        <fullName evidence="2">Lysophospholipase</fullName>
    </submittedName>
</protein>
<organism evidence="2 3">
    <name type="scientific">Rodentibacter caecimuris</name>
    <dbReference type="NCBI Taxonomy" id="1796644"/>
    <lineage>
        <taxon>Bacteria</taxon>
        <taxon>Pseudomonadati</taxon>
        <taxon>Pseudomonadota</taxon>
        <taxon>Gammaproteobacteria</taxon>
        <taxon>Pasteurellales</taxon>
        <taxon>Pasteurellaceae</taxon>
        <taxon>Rodentibacter</taxon>
    </lineage>
</organism>
<gene>
    <name evidence="2" type="ORF">BKG89_04870</name>
</gene>
<reference evidence="2 3" key="1">
    <citation type="submission" date="2016-10" db="EMBL/GenBank/DDBJ databases">
        <title>Rodentibacter gen. nov. and new species.</title>
        <authorList>
            <person name="Christensen H."/>
        </authorList>
    </citation>
    <scope>NUCLEOTIDE SEQUENCE [LARGE SCALE GENOMIC DNA]</scope>
    <source>
        <strain evidence="2 3">1998236014</strain>
    </source>
</reference>
<name>A0ABX3KYN9_9PAST</name>
<dbReference type="SUPFAM" id="SSF53474">
    <property type="entry name" value="alpha/beta-Hydrolases"/>
    <property type="match status" value="1"/>
</dbReference>
<proteinExistence type="predicted"/>
<dbReference type="InterPro" id="IPR029058">
    <property type="entry name" value="AB_hydrolase_fold"/>
</dbReference>
<comment type="caution">
    <text evidence="2">The sequence shown here is derived from an EMBL/GenBank/DDBJ whole genome shotgun (WGS) entry which is preliminary data.</text>
</comment>
<dbReference type="InterPro" id="IPR051044">
    <property type="entry name" value="MAG_DAG_Lipase"/>
</dbReference>
<evidence type="ECO:0000259" key="1">
    <source>
        <dbReference type="Pfam" id="PF00561"/>
    </source>
</evidence>
<dbReference type="Pfam" id="PF00561">
    <property type="entry name" value="Abhydrolase_1"/>
    <property type="match status" value="1"/>
</dbReference>
<dbReference type="Proteomes" id="UP000188820">
    <property type="component" value="Unassembled WGS sequence"/>
</dbReference>
<feature type="domain" description="AB hydrolase-1" evidence="1">
    <location>
        <begin position="50"/>
        <end position="296"/>
    </location>
</feature>
<keyword evidence="3" id="KW-1185">Reference proteome</keyword>
<dbReference type="InterPro" id="IPR000073">
    <property type="entry name" value="AB_hydrolase_1"/>
</dbReference>
<dbReference type="Gene3D" id="3.40.50.1820">
    <property type="entry name" value="alpha/beta hydrolase"/>
    <property type="match status" value="1"/>
</dbReference>
<dbReference type="PANTHER" id="PTHR11614">
    <property type="entry name" value="PHOSPHOLIPASE-RELATED"/>
    <property type="match status" value="1"/>
</dbReference>
<dbReference type="EMBL" id="MLAA01000021">
    <property type="protein sequence ID" value="OOF69874.1"/>
    <property type="molecule type" value="Genomic_DNA"/>
</dbReference>
<dbReference type="RefSeq" id="WP_077463062.1">
    <property type="nucleotide sequence ID" value="NZ_MLAA01000021.1"/>
</dbReference>
<sequence>MIREPRFCQFALLELLPFFERFPTQYLIGERNIRIAYRHFVQIEKKSDKLMILASGRAENMLKWSELAYDFYHQGYDILMFDFRGQGYSERLLKGEEKGHLDEFRFYVSDMAKVITNTTTLFHYSTQHLVSHSLGGLVSTYYLANYDHHISKAVLSSPFYGVPLQHPIRDELIIALMVLFGQGSRYVFGKGNYKAADLNQNELSFCKTRMKWMNRINRKFSQLHLGGPTFRWVHLCLNAIKQLPNIIPRVEIPILILQSEKEKIVDNQSLQKLTVLFPQGNCVQVDGAKHEILFERDNIRGKAMHCIFNFLNKEFATPKSKSGKTQTTD</sequence>
<evidence type="ECO:0000313" key="2">
    <source>
        <dbReference type="EMBL" id="OOF69874.1"/>
    </source>
</evidence>